<organism evidence="1 2">
    <name type="scientific">Natronorubrum thiooxidans</name>
    <dbReference type="NCBI Taxonomy" id="308853"/>
    <lineage>
        <taxon>Archaea</taxon>
        <taxon>Methanobacteriati</taxon>
        <taxon>Methanobacteriota</taxon>
        <taxon>Stenosarchaea group</taxon>
        <taxon>Halobacteria</taxon>
        <taxon>Halobacteriales</taxon>
        <taxon>Natrialbaceae</taxon>
        <taxon>Natronorubrum</taxon>
    </lineage>
</organism>
<name>A0A1N7F0R9_9EURY</name>
<evidence type="ECO:0000313" key="2">
    <source>
        <dbReference type="Proteomes" id="UP000185936"/>
    </source>
</evidence>
<dbReference type="EMBL" id="FTNR01000005">
    <property type="protein sequence ID" value="SIR93949.1"/>
    <property type="molecule type" value="Genomic_DNA"/>
</dbReference>
<accession>A0A1N7F0R9</accession>
<dbReference type="STRING" id="308853.SAMN05421752_105238"/>
<reference evidence="2" key="1">
    <citation type="submission" date="2017-01" db="EMBL/GenBank/DDBJ databases">
        <authorList>
            <person name="Varghese N."/>
            <person name="Submissions S."/>
        </authorList>
    </citation>
    <scope>NUCLEOTIDE SEQUENCE [LARGE SCALE GENOMIC DNA]</scope>
    <source>
        <strain evidence="2">type strain: HArc-</strain>
    </source>
</reference>
<proteinExistence type="predicted"/>
<gene>
    <name evidence="1" type="ORF">SAMN05421752_105238</name>
</gene>
<dbReference type="AlphaFoldDB" id="A0A1N7F0R9"/>
<dbReference type="RefSeq" id="WP_076608914.1">
    <property type="nucleotide sequence ID" value="NZ_FTNR01000005.1"/>
</dbReference>
<dbReference type="PROSITE" id="PS51257">
    <property type="entry name" value="PROKAR_LIPOPROTEIN"/>
    <property type="match status" value="1"/>
</dbReference>
<sequence>MHRRALLRSGSVVALGVTAGCLDTVDRMTWSSGVGSLHRPGEIRLGDRDPADSVGVGAIYRDADATDEVSATADLPAAEAITDTDWERNALLVVQLSRPADTAASIGFGPGGPERSGLRGLSVDAEVRPWNGVPDSLANADRLEYTLVQRFEQPRAFVPRSATITVSGPAGRTLGHIDA</sequence>
<evidence type="ECO:0000313" key="1">
    <source>
        <dbReference type="EMBL" id="SIR93949.1"/>
    </source>
</evidence>
<protein>
    <submittedName>
        <fullName evidence="1">Uncharacterized protein</fullName>
    </submittedName>
</protein>
<dbReference type="Proteomes" id="UP000185936">
    <property type="component" value="Unassembled WGS sequence"/>
</dbReference>
<dbReference type="OrthoDB" id="198052at2157"/>
<keyword evidence="2" id="KW-1185">Reference proteome</keyword>